<reference evidence="1 2" key="1">
    <citation type="submission" date="2012-08" db="EMBL/GenBank/DDBJ databases">
        <authorList>
            <person name="Gan P.H.P."/>
            <person name="Ikeda K."/>
            <person name="Irieda H."/>
            <person name="Narusaka M."/>
            <person name="O'Connell R.J."/>
            <person name="Narusaka Y."/>
            <person name="Takano Y."/>
            <person name="Kubo Y."/>
            <person name="Shirasu K."/>
        </authorList>
    </citation>
    <scope>NUCLEOTIDE SEQUENCE [LARGE SCALE GENOMIC DNA]</scope>
    <source>
        <strain evidence="1 2">Nara gc5</strain>
    </source>
</reference>
<evidence type="ECO:0000313" key="2">
    <source>
        <dbReference type="Proteomes" id="UP000011096"/>
    </source>
</evidence>
<dbReference type="RefSeq" id="XP_031877595.2">
    <property type="nucleotide sequence ID" value="XM_032025906.2"/>
</dbReference>
<gene>
    <name evidence="1" type="ORF">CGGC5_v016950</name>
</gene>
<organism evidence="1 2">
    <name type="scientific">Colletotrichum fructicola (strain Nara gc5)</name>
    <name type="common">Anthracnose fungus</name>
    <name type="synonym">Colletotrichum gloeosporioides (strain Nara gc5)</name>
    <dbReference type="NCBI Taxonomy" id="1213859"/>
    <lineage>
        <taxon>Eukaryota</taxon>
        <taxon>Fungi</taxon>
        <taxon>Dikarya</taxon>
        <taxon>Ascomycota</taxon>
        <taxon>Pezizomycotina</taxon>
        <taxon>Sordariomycetes</taxon>
        <taxon>Hypocreomycetidae</taxon>
        <taxon>Glomerellales</taxon>
        <taxon>Glomerellaceae</taxon>
        <taxon>Colletotrichum</taxon>
        <taxon>Colletotrichum gloeosporioides species complex</taxon>
    </lineage>
</organism>
<protein>
    <submittedName>
        <fullName evidence="1">Uncharacterized protein</fullName>
    </submittedName>
</protein>
<accession>A0A7J6IFV7</accession>
<sequence>MPSTSADFDSFGGWDSHSRHEVQDLNLLSIMSLLRELQDDLARSIQEWRTALSEVKDENKTHYKTISWRVEQLESKVDRLLISVGDAAALPIDWDGIAGQV</sequence>
<dbReference type="Proteomes" id="UP000011096">
    <property type="component" value="Unassembled WGS sequence"/>
</dbReference>
<keyword evidence="2" id="KW-1185">Reference proteome</keyword>
<proteinExistence type="predicted"/>
<dbReference type="AlphaFoldDB" id="A0A7J6IFV7"/>
<dbReference type="InParanoid" id="A0A7J6IFV7"/>
<dbReference type="EMBL" id="ANPB02000011">
    <property type="protein sequence ID" value="KAF4474265.1"/>
    <property type="molecule type" value="Genomic_DNA"/>
</dbReference>
<evidence type="ECO:0000313" key="1">
    <source>
        <dbReference type="EMBL" id="KAF4474265.1"/>
    </source>
</evidence>
<dbReference type="GeneID" id="43610054"/>
<name>A0A7J6IFV7_COLFN</name>
<comment type="caution">
    <text evidence="1">The sequence shown here is derived from an EMBL/GenBank/DDBJ whole genome shotgun (WGS) entry which is preliminary data.</text>
</comment>
<reference evidence="1 2" key="2">
    <citation type="submission" date="2020-04" db="EMBL/GenBank/DDBJ databases">
        <title>Genome sequencing and assembly of multiple isolates from the Colletotrichum gloeosporioides species complex.</title>
        <authorList>
            <person name="Gan P."/>
            <person name="Shirasu K."/>
        </authorList>
    </citation>
    <scope>NUCLEOTIDE SEQUENCE [LARGE SCALE GENOMIC DNA]</scope>
    <source>
        <strain evidence="1 2">Nara gc5</strain>
    </source>
</reference>